<evidence type="ECO:0000256" key="1">
    <source>
        <dbReference type="ARBA" id="ARBA00022801"/>
    </source>
</evidence>
<protein>
    <submittedName>
        <fullName evidence="3">Hydroxyphenylacetyl-CoA thioesterase PaaI</fullName>
        <ecNumber evidence="3">3.1.2.-</ecNumber>
    </submittedName>
</protein>
<dbReference type="PANTHER" id="PTHR42856">
    <property type="entry name" value="ACYL-COENZYME A THIOESTERASE PAAI"/>
    <property type="match status" value="1"/>
</dbReference>
<dbReference type="SUPFAM" id="SSF54637">
    <property type="entry name" value="Thioesterase/thiol ester dehydrase-isomerase"/>
    <property type="match status" value="1"/>
</dbReference>
<dbReference type="EC" id="3.1.2.-" evidence="3"/>
<keyword evidence="4" id="KW-1185">Reference proteome</keyword>
<organism evidence="3 4">
    <name type="scientific">Paractinoplanes aksuensis</name>
    <dbReference type="NCBI Taxonomy" id="2939490"/>
    <lineage>
        <taxon>Bacteria</taxon>
        <taxon>Bacillati</taxon>
        <taxon>Actinomycetota</taxon>
        <taxon>Actinomycetes</taxon>
        <taxon>Micromonosporales</taxon>
        <taxon>Micromonosporaceae</taxon>
        <taxon>Paractinoplanes</taxon>
    </lineage>
</organism>
<dbReference type="CDD" id="cd03443">
    <property type="entry name" value="PaaI_thioesterase"/>
    <property type="match status" value="1"/>
</dbReference>
<dbReference type="InterPro" id="IPR029069">
    <property type="entry name" value="HotDog_dom_sf"/>
</dbReference>
<reference evidence="3 4" key="1">
    <citation type="submission" date="2022-06" db="EMBL/GenBank/DDBJ databases">
        <title>New Species of the Genus Actinoplanes, ActinopZanes ferrugineus.</title>
        <authorList>
            <person name="Ding P."/>
        </authorList>
    </citation>
    <scope>NUCLEOTIDE SEQUENCE [LARGE SCALE GENOMIC DNA]</scope>
    <source>
        <strain evidence="3 4">TRM88003</strain>
    </source>
</reference>
<dbReference type="InterPro" id="IPR006683">
    <property type="entry name" value="Thioestr_dom"/>
</dbReference>
<dbReference type="InterPro" id="IPR003736">
    <property type="entry name" value="PAAI_dom"/>
</dbReference>
<dbReference type="Pfam" id="PF03061">
    <property type="entry name" value="4HBT"/>
    <property type="match status" value="1"/>
</dbReference>
<dbReference type="Proteomes" id="UP001523369">
    <property type="component" value="Unassembled WGS sequence"/>
</dbReference>
<sequence length="142" mass="14824">MAEDAEKVARSSAEVMLGRDAASAGLGIELEDVGPGHATLTMRVRDDMVNGFGLCHGGLLASLADSAFAVACNSYGEVTVAAGFDITFLESGRAGDLLRAHAVERARRGRSGLYDVTVTRAADNVVLAEFRGRSRSLGKPVV</sequence>
<dbReference type="NCBIfam" id="TIGR02286">
    <property type="entry name" value="PaaD"/>
    <property type="match status" value="1"/>
</dbReference>
<dbReference type="InterPro" id="IPR011973">
    <property type="entry name" value="PaaD"/>
</dbReference>
<dbReference type="PANTHER" id="PTHR42856:SF1">
    <property type="entry name" value="ACYL-COENZYME A THIOESTERASE PAAI"/>
    <property type="match status" value="1"/>
</dbReference>
<dbReference type="GO" id="GO:0016787">
    <property type="term" value="F:hydrolase activity"/>
    <property type="evidence" value="ECO:0007669"/>
    <property type="project" value="UniProtKB-KW"/>
</dbReference>
<dbReference type="NCBIfam" id="TIGR00369">
    <property type="entry name" value="unchar_dom_1"/>
    <property type="match status" value="1"/>
</dbReference>
<feature type="domain" description="Thioesterase" evidence="2">
    <location>
        <begin position="52"/>
        <end position="125"/>
    </location>
</feature>
<dbReference type="Gene3D" id="3.10.129.10">
    <property type="entry name" value="Hotdog Thioesterase"/>
    <property type="match status" value="1"/>
</dbReference>
<name>A0ABT1DI03_9ACTN</name>
<evidence type="ECO:0000259" key="2">
    <source>
        <dbReference type="Pfam" id="PF03061"/>
    </source>
</evidence>
<dbReference type="InterPro" id="IPR052723">
    <property type="entry name" value="Acyl-CoA_thioesterase_PaaI"/>
</dbReference>
<comment type="caution">
    <text evidence="3">The sequence shown here is derived from an EMBL/GenBank/DDBJ whole genome shotgun (WGS) entry which is preliminary data.</text>
</comment>
<evidence type="ECO:0000313" key="4">
    <source>
        <dbReference type="Proteomes" id="UP001523369"/>
    </source>
</evidence>
<accession>A0ABT1DI03</accession>
<keyword evidence="1 3" id="KW-0378">Hydrolase</keyword>
<evidence type="ECO:0000313" key="3">
    <source>
        <dbReference type="EMBL" id="MCO8270459.1"/>
    </source>
</evidence>
<dbReference type="EMBL" id="JAMYJR010000006">
    <property type="protein sequence ID" value="MCO8270459.1"/>
    <property type="molecule type" value="Genomic_DNA"/>
</dbReference>
<gene>
    <name evidence="3" type="primary">paaI</name>
    <name evidence="3" type="ORF">M1L60_07600</name>
</gene>
<proteinExistence type="predicted"/>